<dbReference type="PANTHER" id="PTHR37831:SF1">
    <property type="entry name" value="D-RIBOSE PYRANASE"/>
    <property type="match status" value="1"/>
</dbReference>
<dbReference type="RefSeq" id="WP_086348930.1">
    <property type="nucleotide sequence ID" value="NZ_CP147247.1"/>
</dbReference>
<evidence type="ECO:0000256" key="6">
    <source>
        <dbReference type="HAMAP-Rule" id="MF_01661"/>
    </source>
</evidence>
<keyword evidence="4 6" id="KW-0413">Isomerase</keyword>
<dbReference type="NCBIfam" id="NF008761">
    <property type="entry name" value="PRK11797.1"/>
    <property type="match status" value="1"/>
</dbReference>
<comment type="subcellular location">
    <subcellularLocation>
        <location evidence="6">Cytoplasm</location>
    </subcellularLocation>
</comment>
<protein>
    <recommendedName>
        <fullName evidence="2 6">D-ribose pyranase</fullName>
        <ecNumber evidence="2 6">5.4.99.62</ecNumber>
    </recommendedName>
</protein>
<dbReference type="GO" id="GO:0062193">
    <property type="term" value="F:D-ribose pyranase activity"/>
    <property type="evidence" value="ECO:0007669"/>
    <property type="project" value="UniProtKB-EC"/>
</dbReference>
<dbReference type="GO" id="GO:0016872">
    <property type="term" value="F:intramolecular lyase activity"/>
    <property type="evidence" value="ECO:0007669"/>
    <property type="project" value="UniProtKB-UniRule"/>
</dbReference>
<accession>A0AAQ3W0Z0</accession>
<feature type="binding site" evidence="6">
    <location>
        <begin position="121"/>
        <end position="123"/>
    </location>
    <ligand>
        <name>substrate</name>
    </ligand>
</feature>
<evidence type="ECO:0000256" key="2">
    <source>
        <dbReference type="ARBA" id="ARBA00012862"/>
    </source>
</evidence>
<comment type="function">
    <text evidence="6">Catalyzes the interconversion of beta-pyran and beta-furan forms of D-ribose.</text>
</comment>
<comment type="pathway">
    <text evidence="6">Carbohydrate metabolism; D-ribose degradation; D-ribose 5-phosphate from beta-D-ribopyranose: step 1/2.</text>
</comment>
<reference evidence="7" key="2">
    <citation type="submission" date="2024-03" db="EMBL/GenBank/DDBJ databases">
        <title>The Genome Sequence of Enterococcus sp. DIV0242b.</title>
        <authorList>
            <consortium name="The Broad Institute Genomics Platform"/>
            <consortium name="The Broad Institute Microbial Omics Core"/>
            <consortium name="The Broad Institute Genomic Center for Infectious Diseases"/>
            <person name="Earl A."/>
            <person name="Manson A."/>
            <person name="Gilmore M."/>
            <person name="Schwartman J."/>
            <person name="Shea T."/>
            <person name="Abouelleil A."/>
            <person name="Cao P."/>
            <person name="Chapman S."/>
            <person name="Cusick C."/>
            <person name="Young S."/>
            <person name="Neafsey D."/>
            <person name="Nusbaum C."/>
            <person name="Birren B."/>
        </authorList>
    </citation>
    <scope>NUCLEOTIDE SEQUENCE</scope>
    <source>
        <strain evidence="7">9E7_DIV0242</strain>
    </source>
</reference>
<dbReference type="EC" id="5.4.99.62" evidence="2 6"/>
<dbReference type="HAMAP" id="MF_01661">
    <property type="entry name" value="D_rib_pyranase"/>
    <property type="match status" value="1"/>
</dbReference>
<proteinExistence type="inferred from homology"/>
<feature type="active site" description="Proton donor" evidence="6">
    <location>
        <position position="20"/>
    </location>
</feature>
<dbReference type="SUPFAM" id="SSF102546">
    <property type="entry name" value="RbsD-like"/>
    <property type="match status" value="1"/>
</dbReference>
<dbReference type="Pfam" id="PF05025">
    <property type="entry name" value="RbsD_FucU"/>
    <property type="match status" value="1"/>
</dbReference>
<feature type="binding site" evidence="6">
    <location>
        <position position="28"/>
    </location>
    <ligand>
        <name>substrate</name>
    </ligand>
</feature>
<evidence type="ECO:0000313" key="7">
    <source>
        <dbReference type="EMBL" id="WYJ91315.1"/>
    </source>
</evidence>
<keyword evidence="3 6" id="KW-0963">Cytoplasm</keyword>
<keyword evidence="5 6" id="KW-0119">Carbohydrate metabolism</keyword>
<comment type="subunit">
    <text evidence="6">Homodecamer.</text>
</comment>
<dbReference type="EMBL" id="CP147247">
    <property type="protein sequence ID" value="WYJ91315.1"/>
    <property type="molecule type" value="Genomic_DNA"/>
</dbReference>
<organism evidence="7 8">
    <name type="scientific">Candidatus Enterococcus clewellii</name>
    <dbReference type="NCBI Taxonomy" id="1834193"/>
    <lineage>
        <taxon>Bacteria</taxon>
        <taxon>Bacillati</taxon>
        <taxon>Bacillota</taxon>
        <taxon>Bacilli</taxon>
        <taxon>Lactobacillales</taxon>
        <taxon>Enterococcaceae</taxon>
        <taxon>Enterococcus</taxon>
    </lineage>
</organism>
<dbReference type="Proteomes" id="UP000195141">
    <property type="component" value="Chromosome"/>
</dbReference>
<sequence>MKKRGMLNSEIAKVLDDLGHTDYIVIGDLGLPIPKDVKKIDVALEIGKPAFIDILQLLIEEMAVEKVTLATEIKEQNPQQLAAIENALTDKPEIEFIPHERFKTQTQAAKAVIRTGEATPFSNIILQSGVIF</sequence>
<feature type="binding site" evidence="6">
    <location>
        <position position="99"/>
    </location>
    <ligand>
        <name>substrate</name>
    </ligand>
</feature>
<evidence type="ECO:0000256" key="4">
    <source>
        <dbReference type="ARBA" id="ARBA00023235"/>
    </source>
</evidence>
<comment type="similarity">
    <text evidence="6">Belongs to the RbsD / FucU family. RbsD subfamily.</text>
</comment>
<evidence type="ECO:0000256" key="1">
    <source>
        <dbReference type="ARBA" id="ARBA00000223"/>
    </source>
</evidence>
<dbReference type="InterPro" id="IPR023750">
    <property type="entry name" value="RbsD-like_sf"/>
</dbReference>
<dbReference type="GO" id="GO:0048029">
    <property type="term" value="F:monosaccharide binding"/>
    <property type="evidence" value="ECO:0007669"/>
    <property type="project" value="InterPro"/>
</dbReference>
<evidence type="ECO:0000256" key="3">
    <source>
        <dbReference type="ARBA" id="ARBA00022490"/>
    </source>
</evidence>
<dbReference type="AlphaFoldDB" id="A0AAQ3W0Z0"/>
<name>A0AAQ3W0Z0_9ENTE</name>
<dbReference type="GO" id="GO:0005829">
    <property type="term" value="C:cytosol"/>
    <property type="evidence" value="ECO:0007669"/>
    <property type="project" value="TreeGrafter"/>
</dbReference>
<evidence type="ECO:0000313" key="8">
    <source>
        <dbReference type="Proteomes" id="UP000195141"/>
    </source>
</evidence>
<keyword evidence="8" id="KW-1185">Reference proteome</keyword>
<dbReference type="PANTHER" id="PTHR37831">
    <property type="entry name" value="D-RIBOSE PYRANASE"/>
    <property type="match status" value="1"/>
</dbReference>
<dbReference type="Gene3D" id="3.40.1650.10">
    <property type="entry name" value="RbsD-like domain"/>
    <property type="match status" value="1"/>
</dbReference>
<reference evidence="7" key="1">
    <citation type="submission" date="2017-05" db="EMBL/GenBank/DDBJ databases">
        <authorList>
            <consortium name="The Broad Institute Genomics Platform"/>
            <consortium name="The Broad Institute Genomic Center for Infectious Diseases"/>
            <person name="Earl A."/>
            <person name="Manson A."/>
            <person name="Schwartman J."/>
            <person name="Gilmore M."/>
            <person name="Abouelleil A."/>
            <person name="Cao P."/>
            <person name="Chapman S."/>
            <person name="Cusick C."/>
            <person name="Shea T."/>
            <person name="Young S."/>
            <person name="Neafsey D."/>
            <person name="Nusbaum C."/>
            <person name="Birren B."/>
        </authorList>
    </citation>
    <scope>NUCLEOTIDE SEQUENCE</scope>
    <source>
        <strain evidence="7">9E7_DIV0242</strain>
    </source>
</reference>
<dbReference type="InterPro" id="IPR007721">
    <property type="entry name" value="RbsD_FucU"/>
</dbReference>
<comment type="catalytic activity">
    <reaction evidence="1 6">
        <text>beta-D-ribopyranose = beta-D-ribofuranose</text>
        <dbReference type="Rhea" id="RHEA:25432"/>
        <dbReference type="ChEBI" id="CHEBI:27476"/>
        <dbReference type="ChEBI" id="CHEBI:47002"/>
        <dbReference type="EC" id="5.4.99.62"/>
    </reaction>
</comment>
<evidence type="ECO:0000256" key="5">
    <source>
        <dbReference type="ARBA" id="ARBA00023277"/>
    </source>
</evidence>
<dbReference type="GO" id="GO:0019303">
    <property type="term" value="P:D-ribose catabolic process"/>
    <property type="evidence" value="ECO:0007669"/>
    <property type="project" value="UniProtKB-UniRule"/>
</dbReference>
<gene>
    <name evidence="6" type="primary">rbsD</name>
    <name evidence="7" type="ORF">A5888_003083</name>
</gene>
<dbReference type="InterPro" id="IPR023064">
    <property type="entry name" value="D-ribose_pyranase"/>
</dbReference>